<evidence type="ECO:0000256" key="2">
    <source>
        <dbReference type="ARBA" id="ARBA00012438"/>
    </source>
</evidence>
<gene>
    <name evidence="11" type="ORF">HPC62_01860</name>
</gene>
<dbReference type="InterPro" id="IPR003661">
    <property type="entry name" value="HisK_dim/P_dom"/>
</dbReference>
<evidence type="ECO:0000256" key="3">
    <source>
        <dbReference type="ARBA" id="ARBA00022553"/>
    </source>
</evidence>
<dbReference type="AlphaFoldDB" id="A0A6M8B2T5"/>
<dbReference type="SMART" id="SM00086">
    <property type="entry name" value="PAC"/>
    <property type="match status" value="2"/>
</dbReference>
<dbReference type="CDD" id="cd00082">
    <property type="entry name" value="HisKA"/>
    <property type="match status" value="1"/>
</dbReference>
<comment type="catalytic activity">
    <reaction evidence="1">
        <text>ATP + protein L-histidine = ADP + protein N-phospho-L-histidine.</text>
        <dbReference type="EC" id="2.7.13.3"/>
    </reaction>
</comment>
<dbReference type="Gene3D" id="1.10.287.130">
    <property type="match status" value="1"/>
</dbReference>
<keyword evidence="6" id="KW-0175">Coiled coil</keyword>
<dbReference type="InterPro" id="IPR000014">
    <property type="entry name" value="PAS"/>
</dbReference>
<evidence type="ECO:0000313" key="12">
    <source>
        <dbReference type="Proteomes" id="UP000505210"/>
    </source>
</evidence>
<evidence type="ECO:0000259" key="9">
    <source>
        <dbReference type="PROSITE" id="PS50112"/>
    </source>
</evidence>
<dbReference type="InterPro" id="IPR005467">
    <property type="entry name" value="His_kinase_dom"/>
</dbReference>
<protein>
    <recommendedName>
        <fullName evidence="2">histidine kinase</fullName>
        <ecNumber evidence="2">2.7.13.3</ecNumber>
    </recommendedName>
</protein>
<dbReference type="GO" id="GO:0000155">
    <property type="term" value="F:phosphorelay sensor kinase activity"/>
    <property type="evidence" value="ECO:0007669"/>
    <property type="project" value="InterPro"/>
</dbReference>
<dbReference type="Pfam" id="PF08447">
    <property type="entry name" value="PAS_3"/>
    <property type="match status" value="1"/>
</dbReference>
<dbReference type="SMART" id="SM00387">
    <property type="entry name" value="HATPase_c"/>
    <property type="match status" value="1"/>
</dbReference>
<feature type="domain" description="PAS" evidence="9">
    <location>
        <begin position="163"/>
        <end position="236"/>
    </location>
</feature>
<feature type="domain" description="Histidine kinase" evidence="8">
    <location>
        <begin position="333"/>
        <end position="593"/>
    </location>
</feature>
<dbReference type="KEGG" id="theu:HPC62_01860"/>
<dbReference type="PROSITE" id="PS50113">
    <property type="entry name" value="PAC"/>
    <property type="match status" value="2"/>
</dbReference>
<dbReference type="Pfam" id="PF02518">
    <property type="entry name" value="HATPase_c"/>
    <property type="match status" value="1"/>
</dbReference>
<dbReference type="Gene3D" id="3.30.450.20">
    <property type="entry name" value="PAS domain"/>
    <property type="match status" value="2"/>
</dbReference>
<dbReference type="InterPro" id="IPR000700">
    <property type="entry name" value="PAS-assoc_C"/>
</dbReference>
<dbReference type="InterPro" id="IPR003594">
    <property type="entry name" value="HATPase_dom"/>
</dbReference>
<evidence type="ECO:0000259" key="8">
    <source>
        <dbReference type="PROSITE" id="PS50109"/>
    </source>
</evidence>
<dbReference type="InterPro" id="IPR004358">
    <property type="entry name" value="Sig_transdc_His_kin-like_C"/>
</dbReference>
<feature type="domain" description="PAC" evidence="10">
    <location>
        <begin position="240"/>
        <end position="292"/>
    </location>
</feature>
<evidence type="ECO:0000256" key="7">
    <source>
        <dbReference type="SAM" id="MobiDB-lite"/>
    </source>
</evidence>
<keyword evidence="5" id="KW-0902">Two-component regulatory system</keyword>
<dbReference type="InterPro" id="IPR036890">
    <property type="entry name" value="HATPase_C_sf"/>
</dbReference>
<dbReference type="PROSITE" id="PS50112">
    <property type="entry name" value="PAS"/>
    <property type="match status" value="2"/>
</dbReference>
<dbReference type="InterPro" id="IPR035965">
    <property type="entry name" value="PAS-like_dom_sf"/>
</dbReference>
<reference evidence="11 12" key="1">
    <citation type="submission" date="2020-05" db="EMBL/GenBank/DDBJ databases">
        <title>Complete genome sequence of of a novel Thermoleptolyngbya strain isolated from hot springs of Ganzi, Sichuan China.</title>
        <authorList>
            <person name="Tang J."/>
            <person name="Daroch M."/>
            <person name="Li L."/>
            <person name="Waleron K."/>
            <person name="Waleron M."/>
            <person name="Waleron M."/>
        </authorList>
    </citation>
    <scope>NUCLEOTIDE SEQUENCE [LARGE SCALE GENOMIC DNA]</scope>
    <source>
        <strain evidence="11 12">PKUAC-SCTA183</strain>
    </source>
</reference>
<dbReference type="EC" id="2.7.13.3" evidence="2"/>
<dbReference type="Pfam" id="PF08448">
    <property type="entry name" value="PAS_4"/>
    <property type="match status" value="1"/>
</dbReference>
<dbReference type="Proteomes" id="UP000505210">
    <property type="component" value="Chromosome"/>
</dbReference>
<organism evidence="11 12">
    <name type="scientific">Thermoleptolyngbya sichuanensis A183</name>
    <dbReference type="NCBI Taxonomy" id="2737172"/>
    <lineage>
        <taxon>Bacteria</taxon>
        <taxon>Bacillati</taxon>
        <taxon>Cyanobacteriota</taxon>
        <taxon>Cyanophyceae</taxon>
        <taxon>Oculatellales</taxon>
        <taxon>Oculatellaceae</taxon>
        <taxon>Thermoleptolyngbya</taxon>
        <taxon>Thermoleptolyngbya sichuanensis</taxon>
    </lineage>
</organism>
<evidence type="ECO:0000259" key="10">
    <source>
        <dbReference type="PROSITE" id="PS50113"/>
    </source>
</evidence>
<dbReference type="RefSeq" id="WP_172353501.1">
    <property type="nucleotide sequence ID" value="NZ_CP053661.1"/>
</dbReference>
<proteinExistence type="predicted"/>
<dbReference type="CDD" id="cd00130">
    <property type="entry name" value="PAS"/>
    <property type="match status" value="2"/>
</dbReference>
<feature type="domain" description="PAC" evidence="10">
    <location>
        <begin position="109"/>
        <end position="162"/>
    </location>
</feature>
<dbReference type="SUPFAM" id="SSF55874">
    <property type="entry name" value="ATPase domain of HSP90 chaperone/DNA topoisomerase II/histidine kinase"/>
    <property type="match status" value="1"/>
</dbReference>
<dbReference type="EMBL" id="CP053661">
    <property type="protein sequence ID" value="QKD81084.1"/>
    <property type="molecule type" value="Genomic_DNA"/>
</dbReference>
<dbReference type="PROSITE" id="PS50109">
    <property type="entry name" value="HIS_KIN"/>
    <property type="match status" value="1"/>
</dbReference>
<dbReference type="PRINTS" id="PR00344">
    <property type="entry name" value="BCTRLSENSOR"/>
</dbReference>
<sequence length="608" mass="68416">MSDLPEPISTSRLHPDADGLSDLGAASDAVLREQEQFLRSIYEGVNFSVFVCDVRENGDLYVAGWNPISEMDVGKRSADVVGKTLEEVFGPEQGGAIAQRFRTCVERADVYTYEELRVFQGKERWFLTTLNPLKDCKGRVYRLVGTAMDITDRRLAEAAQRESEERFRLVAERTGQLIYDCDFQTGQILWAGAIASMTGHSPEAFHQFGFEGWKERVHPEDLPDVMSRLERSLQLRLPYQVEEYRFRKADGSYIYVQDSGAFVENEAGEVYRMVGTISDITERKQAQVKLQQSETELRQKTQDLQETLIELQRTQSQMIQNEKMSSLGQLVAGVAHEINNPVNFIYGNLTYASQYIRELLDIIHLYQQHYPEPHSTIQERAEKVDLDFLMQDLPKLLASMKVGADRIQKIVASLRTFSRMDEAEMKVVDLHEGIDSTLMILQHRLKPRPVPGTKGEECVAIAIEKDYGDLPEIECYAGQINQVFMNLLSNAMDALEEELERRPGFEPKILIRTQRVGADRVCVAIADNGPGIPPAVQQRLFDPFFTTKPVGKGTGLGLAISYQVVVEKHGGDLRCLSAPGEGTTFEIEIPLVSGQTPESTQNSAPPVN</sequence>
<evidence type="ECO:0000256" key="1">
    <source>
        <dbReference type="ARBA" id="ARBA00000085"/>
    </source>
</evidence>
<dbReference type="InterPro" id="IPR013656">
    <property type="entry name" value="PAS_4"/>
</dbReference>
<dbReference type="InterPro" id="IPR013655">
    <property type="entry name" value="PAS_fold_3"/>
</dbReference>
<evidence type="ECO:0000256" key="4">
    <source>
        <dbReference type="ARBA" id="ARBA00022777"/>
    </source>
</evidence>
<feature type="coiled-coil region" evidence="6">
    <location>
        <begin position="283"/>
        <end position="317"/>
    </location>
</feature>
<feature type="domain" description="PAS" evidence="9">
    <location>
        <begin position="34"/>
        <end position="108"/>
    </location>
</feature>
<evidence type="ECO:0000256" key="5">
    <source>
        <dbReference type="ARBA" id="ARBA00023012"/>
    </source>
</evidence>
<accession>A0A6M8B2T5</accession>
<dbReference type="InterPro" id="IPR001610">
    <property type="entry name" value="PAC"/>
</dbReference>
<feature type="region of interest" description="Disordered" evidence="7">
    <location>
        <begin position="1"/>
        <end position="20"/>
    </location>
</feature>
<dbReference type="SMART" id="SM00388">
    <property type="entry name" value="HisKA"/>
    <property type="match status" value="1"/>
</dbReference>
<dbReference type="SUPFAM" id="SSF55785">
    <property type="entry name" value="PYP-like sensor domain (PAS domain)"/>
    <property type="match status" value="2"/>
</dbReference>
<keyword evidence="4" id="KW-0808">Transferase</keyword>
<keyword evidence="3" id="KW-0597">Phosphoprotein</keyword>
<dbReference type="NCBIfam" id="TIGR00229">
    <property type="entry name" value="sensory_box"/>
    <property type="match status" value="2"/>
</dbReference>
<dbReference type="InterPro" id="IPR036097">
    <property type="entry name" value="HisK_dim/P_sf"/>
</dbReference>
<name>A0A6M8B2T5_9CYAN</name>
<dbReference type="PANTHER" id="PTHR43065">
    <property type="entry name" value="SENSOR HISTIDINE KINASE"/>
    <property type="match status" value="1"/>
</dbReference>
<dbReference type="Gene3D" id="3.30.565.10">
    <property type="entry name" value="Histidine kinase-like ATPase, C-terminal domain"/>
    <property type="match status" value="1"/>
</dbReference>
<keyword evidence="12" id="KW-1185">Reference proteome</keyword>
<dbReference type="SUPFAM" id="SSF47384">
    <property type="entry name" value="Homodimeric domain of signal transducing histidine kinase"/>
    <property type="match status" value="1"/>
</dbReference>
<keyword evidence="4" id="KW-0418">Kinase</keyword>
<evidence type="ECO:0000313" key="11">
    <source>
        <dbReference type="EMBL" id="QKD81084.1"/>
    </source>
</evidence>
<dbReference type="PANTHER" id="PTHR43065:SF50">
    <property type="entry name" value="HISTIDINE KINASE"/>
    <property type="match status" value="1"/>
</dbReference>
<evidence type="ECO:0000256" key="6">
    <source>
        <dbReference type="SAM" id="Coils"/>
    </source>
</evidence>
<dbReference type="SMART" id="SM00091">
    <property type="entry name" value="PAS"/>
    <property type="match status" value="2"/>
</dbReference>